<dbReference type="OrthoDB" id="96435at2759"/>
<feature type="non-terminal residue" evidence="2">
    <location>
        <position position="132"/>
    </location>
</feature>
<reference evidence="3" key="1">
    <citation type="submission" date="2017-03" db="EMBL/GenBank/DDBJ databases">
        <title>Phytopthora megakarya and P. palmivora, two closely related causual agents of cacao black pod achieved similar genome size and gene model numbers by different mechanisms.</title>
        <authorList>
            <person name="Ali S."/>
            <person name="Shao J."/>
            <person name="Larry D.J."/>
            <person name="Kronmiller B."/>
            <person name="Shen D."/>
            <person name="Strem M.D."/>
            <person name="Melnick R.L."/>
            <person name="Guiltinan M.J."/>
            <person name="Tyler B.M."/>
            <person name="Meinhardt L.W."/>
            <person name="Bailey B.A."/>
        </authorList>
    </citation>
    <scope>NUCLEOTIDE SEQUENCE [LARGE SCALE GENOMIC DNA]</scope>
    <source>
        <strain evidence="3">zdho120</strain>
    </source>
</reference>
<accession>A0A225UPH5</accession>
<keyword evidence="3" id="KW-1185">Reference proteome</keyword>
<dbReference type="Proteomes" id="UP000198211">
    <property type="component" value="Unassembled WGS sequence"/>
</dbReference>
<name>A0A225UPH5_9STRA</name>
<evidence type="ECO:0000313" key="2">
    <source>
        <dbReference type="EMBL" id="OWY94831.1"/>
    </source>
</evidence>
<evidence type="ECO:0000256" key="1">
    <source>
        <dbReference type="SAM" id="MobiDB-lite"/>
    </source>
</evidence>
<protein>
    <recommendedName>
        <fullName evidence="4">HTH CENPB-type domain-containing protein</fullName>
    </recommendedName>
</protein>
<evidence type="ECO:0000313" key="3">
    <source>
        <dbReference type="Proteomes" id="UP000198211"/>
    </source>
</evidence>
<dbReference type="EMBL" id="NBNE01013768">
    <property type="protein sequence ID" value="OWY94831.1"/>
    <property type="molecule type" value="Genomic_DNA"/>
</dbReference>
<dbReference type="AlphaFoldDB" id="A0A225UPH5"/>
<gene>
    <name evidence="2" type="ORF">PHMEG_00035330</name>
</gene>
<evidence type="ECO:0008006" key="4">
    <source>
        <dbReference type="Google" id="ProtNLM"/>
    </source>
</evidence>
<proteinExistence type="predicted"/>
<feature type="region of interest" description="Disordered" evidence="1">
    <location>
        <begin position="1"/>
        <end position="28"/>
    </location>
</feature>
<comment type="caution">
    <text evidence="2">The sequence shown here is derived from an EMBL/GenBank/DDBJ whole genome shotgun (WGS) entry which is preliminary data.</text>
</comment>
<sequence>MAPKPRPKGRISVKGVSKKPRTFERNGVSNAKKAHLIQSYHKHGMAATVKKFYPSLTRAQQKDKKARSTSGLSKNTIFAVASGRGKLLKNRAVGQSKVLEDDEEEEIMRWVTDLRREVVPVTTFMLETKAKE</sequence>
<organism evidence="2 3">
    <name type="scientific">Phytophthora megakarya</name>
    <dbReference type="NCBI Taxonomy" id="4795"/>
    <lineage>
        <taxon>Eukaryota</taxon>
        <taxon>Sar</taxon>
        <taxon>Stramenopiles</taxon>
        <taxon>Oomycota</taxon>
        <taxon>Peronosporomycetes</taxon>
        <taxon>Peronosporales</taxon>
        <taxon>Peronosporaceae</taxon>
        <taxon>Phytophthora</taxon>
    </lineage>
</organism>
<feature type="compositionally biased region" description="Basic residues" evidence="1">
    <location>
        <begin position="1"/>
        <end position="20"/>
    </location>
</feature>